<dbReference type="AlphaFoldDB" id="A0A504U888"/>
<gene>
    <name evidence="1" type="ORF">FJQ55_11415</name>
</gene>
<dbReference type="Proteomes" id="UP000316429">
    <property type="component" value="Unassembled WGS sequence"/>
</dbReference>
<protein>
    <submittedName>
        <fullName evidence="1">NUDIX hydrolase</fullName>
    </submittedName>
</protein>
<name>A0A504U888_9HYPH</name>
<organism evidence="1 2">
    <name type="scientific">Rhizobium glycinendophyticum</name>
    <dbReference type="NCBI Taxonomy" id="2589807"/>
    <lineage>
        <taxon>Bacteria</taxon>
        <taxon>Pseudomonadati</taxon>
        <taxon>Pseudomonadota</taxon>
        <taxon>Alphaproteobacteria</taxon>
        <taxon>Hyphomicrobiales</taxon>
        <taxon>Rhizobiaceae</taxon>
        <taxon>Rhizobium/Agrobacterium group</taxon>
        <taxon>Rhizobium</taxon>
    </lineage>
</organism>
<dbReference type="OrthoDB" id="9806849at2"/>
<reference evidence="1 2" key="1">
    <citation type="submission" date="2019-06" db="EMBL/GenBank/DDBJ databases">
        <title>Rhizobium sp. CL12 isolated from roots of soybean.</title>
        <authorList>
            <person name="Wang C."/>
        </authorList>
    </citation>
    <scope>NUCLEOTIDE SEQUENCE [LARGE SCALE GENOMIC DNA]</scope>
    <source>
        <strain evidence="1 2">CL12</strain>
    </source>
</reference>
<evidence type="ECO:0000313" key="1">
    <source>
        <dbReference type="EMBL" id="TPP11384.1"/>
    </source>
</evidence>
<dbReference type="InterPro" id="IPR015797">
    <property type="entry name" value="NUDIX_hydrolase-like_dom_sf"/>
</dbReference>
<keyword evidence="2" id="KW-1185">Reference proteome</keyword>
<sequence length="242" mass="26848">MIDHEMGLPADGRVVAIEGLDLRVEPAPHPLELAHAEKIAAHWSREQRANPALYNGRLILQREMLFEKGHVRAIGHEASFASFLWWRRQADLTGACHLFGYPVLVSGDGALIAVEMAAHTANPGQVYFAAGSLDPSDVVDGRCDLHGNMRREVLEETGLDLATAQVGGGLYASYRPHKLTLFQLFRFAEPSEVLLERIAEFAKAAPEQEILRAVAIRSPDRDAQRYGPAMLPILDWYFETVV</sequence>
<dbReference type="SUPFAM" id="SSF55811">
    <property type="entry name" value="Nudix"/>
    <property type="match status" value="1"/>
</dbReference>
<dbReference type="Gene3D" id="3.90.79.10">
    <property type="entry name" value="Nucleoside Triphosphate Pyrophosphohydrolase"/>
    <property type="match status" value="1"/>
</dbReference>
<keyword evidence="1" id="KW-0378">Hydrolase</keyword>
<dbReference type="GO" id="GO:0016787">
    <property type="term" value="F:hydrolase activity"/>
    <property type="evidence" value="ECO:0007669"/>
    <property type="project" value="UniProtKB-KW"/>
</dbReference>
<accession>A0A504U888</accession>
<evidence type="ECO:0000313" key="2">
    <source>
        <dbReference type="Proteomes" id="UP000316429"/>
    </source>
</evidence>
<comment type="caution">
    <text evidence="1">The sequence shown here is derived from an EMBL/GenBank/DDBJ whole genome shotgun (WGS) entry which is preliminary data.</text>
</comment>
<dbReference type="RefSeq" id="WP_140828013.1">
    <property type="nucleotide sequence ID" value="NZ_VFYP01000001.1"/>
</dbReference>
<dbReference type="EMBL" id="VFYP01000001">
    <property type="protein sequence ID" value="TPP11384.1"/>
    <property type="molecule type" value="Genomic_DNA"/>
</dbReference>
<proteinExistence type="predicted"/>